<dbReference type="PANTHER" id="PTHR18640">
    <property type="entry name" value="SOLUTE CARRIER FAMILY 10 MEMBER 7"/>
    <property type="match status" value="1"/>
</dbReference>
<accession>A0A1M7RTL9</accession>
<dbReference type="InterPro" id="IPR038770">
    <property type="entry name" value="Na+/solute_symporter_sf"/>
</dbReference>
<dbReference type="Gene3D" id="1.20.1530.20">
    <property type="match status" value="1"/>
</dbReference>
<feature type="transmembrane region" description="Helical" evidence="1">
    <location>
        <begin position="41"/>
        <end position="58"/>
    </location>
</feature>
<feature type="transmembrane region" description="Helical" evidence="1">
    <location>
        <begin position="166"/>
        <end position="184"/>
    </location>
</feature>
<keyword evidence="1" id="KW-1133">Transmembrane helix</keyword>
<feature type="transmembrane region" description="Helical" evidence="1">
    <location>
        <begin position="70"/>
        <end position="90"/>
    </location>
</feature>
<feature type="transmembrane region" description="Helical" evidence="1">
    <location>
        <begin position="127"/>
        <end position="154"/>
    </location>
</feature>
<dbReference type="GO" id="GO:0005886">
    <property type="term" value="C:plasma membrane"/>
    <property type="evidence" value="ECO:0007669"/>
    <property type="project" value="TreeGrafter"/>
</dbReference>
<dbReference type="STRING" id="198312.SAMN02745193_00345"/>
<feature type="transmembrane region" description="Helical" evidence="1">
    <location>
        <begin position="96"/>
        <end position="115"/>
    </location>
</feature>
<feature type="transmembrane region" description="Helical" evidence="1">
    <location>
        <begin position="293"/>
        <end position="314"/>
    </location>
</feature>
<reference evidence="3" key="1">
    <citation type="submission" date="2016-12" db="EMBL/GenBank/DDBJ databases">
        <authorList>
            <person name="Varghese N."/>
            <person name="Submissions S."/>
        </authorList>
    </citation>
    <scope>NUCLEOTIDE SEQUENCE [LARGE SCALE GENOMIC DNA]</scope>
    <source>
        <strain evidence="3">DSM 11032</strain>
    </source>
</reference>
<evidence type="ECO:0000256" key="1">
    <source>
        <dbReference type="SAM" id="Phobius"/>
    </source>
</evidence>
<keyword evidence="1" id="KW-0812">Transmembrane</keyword>
<dbReference type="EMBL" id="FRDF01000002">
    <property type="protein sequence ID" value="SHN49476.1"/>
    <property type="molecule type" value="Genomic_DNA"/>
</dbReference>
<dbReference type="AlphaFoldDB" id="A0A1M7RTL9"/>
<feature type="transmembrane region" description="Helical" evidence="1">
    <location>
        <begin position="232"/>
        <end position="253"/>
    </location>
</feature>
<dbReference type="OrthoDB" id="9792271at2"/>
<sequence>MLLRRLPFLFDPMIAVLLIATTLALLLPATGEGHAAARHVSNGGIFVLFLVNGMRIRRSEIARGIANWRFFGPLMLFVFGGMALAGVGFAALAGTFLPPLVALGFIYLGCLPSTIQSATSYTSLAQGNVALAVVGAALINIAGVFVSAPLFALLGGGGAGDIGSEAIFRIGLILVLPFLIGQAVQDKVIERVAAQRARIAWLDRAVIGLAVYVAFSGAVEQGLARLFSPADWAVLVALVLVLLALALGAAWSAGGLLGFPRGDRITFLFAGSQKSVAIGAPLAAILFPPESAGFVIAPLLLYHLAQLVLAAPLATRLAKSHH</sequence>
<keyword evidence="1" id="KW-0472">Membrane</keyword>
<name>A0A1M7RTL9_9SPHN</name>
<keyword evidence="3" id="KW-1185">Reference proteome</keyword>
<dbReference type="Proteomes" id="UP000184391">
    <property type="component" value="Unassembled WGS sequence"/>
</dbReference>
<evidence type="ECO:0000313" key="2">
    <source>
        <dbReference type="EMBL" id="SHN49476.1"/>
    </source>
</evidence>
<dbReference type="Pfam" id="PF13593">
    <property type="entry name" value="SBF_like"/>
    <property type="match status" value="1"/>
</dbReference>
<evidence type="ECO:0000313" key="3">
    <source>
        <dbReference type="Proteomes" id="UP000184391"/>
    </source>
</evidence>
<organism evidence="2 3">
    <name type="scientific">Erythrobacter sanguineus</name>
    <dbReference type="NCBI Taxonomy" id="198312"/>
    <lineage>
        <taxon>Bacteria</taxon>
        <taxon>Pseudomonadati</taxon>
        <taxon>Pseudomonadota</taxon>
        <taxon>Alphaproteobacteria</taxon>
        <taxon>Sphingomonadales</taxon>
        <taxon>Erythrobacteraceae</taxon>
        <taxon>Erythrobacter/Porphyrobacter group</taxon>
        <taxon>Erythrobacter</taxon>
    </lineage>
</organism>
<protein>
    <submittedName>
        <fullName evidence="2">Solute carrier family 10 (Sodium/bile acid cotransporter), member 7</fullName>
    </submittedName>
</protein>
<feature type="transmembrane region" description="Helical" evidence="1">
    <location>
        <begin position="205"/>
        <end position="226"/>
    </location>
</feature>
<dbReference type="PANTHER" id="PTHR18640:SF5">
    <property type="entry name" value="SODIUM_BILE ACID COTRANSPORTER 7"/>
    <property type="match status" value="1"/>
</dbReference>
<gene>
    <name evidence="2" type="ORF">SAMN02745193_00345</name>
</gene>
<dbReference type="InterPro" id="IPR016833">
    <property type="entry name" value="Put_Na-Bile_cotransptr"/>
</dbReference>
<feature type="transmembrane region" description="Helical" evidence="1">
    <location>
        <begin position="265"/>
        <end position="287"/>
    </location>
</feature>
<dbReference type="RefSeq" id="WP_072672942.1">
    <property type="nucleotide sequence ID" value="NZ_FRDF01000002.1"/>
</dbReference>
<proteinExistence type="predicted"/>